<dbReference type="Proteomes" id="UP001057402">
    <property type="component" value="Chromosome 2"/>
</dbReference>
<accession>A0ACB9S9G5</accession>
<evidence type="ECO:0000313" key="2">
    <source>
        <dbReference type="Proteomes" id="UP001057402"/>
    </source>
</evidence>
<gene>
    <name evidence="1" type="ORF">MLD38_004160</name>
</gene>
<sequence>MSCSVMSKVMPLRSPPRLHFGNRSWNSCPDAFPPTSLNPAIRLLLQRRKFWNYDFNPFAVALEKVREEDRGRTRVRNHRRARSLSPFRAFKLNATSKTTSNPMPCRLWTKTLKQITN</sequence>
<evidence type="ECO:0000313" key="1">
    <source>
        <dbReference type="EMBL" id="KAI4386208.1"/>
    </source>
</evidence>
<name>A0ACB9S9G5_9MYRT</name>
<reference evidence="2" key="1">
    <citation type="journal article" date="2023" name="Front. Plant Sci.">
        <title>Chromosomal-level genome assembly of Melastoma candidum provides insights into trichome evolution.</title>
        <authorList>
            <person name="Zhong Y."/>
            <person name="Wu W."/>
            <person name="Sun C."/>
            <person name="Zou P."/>
            <person name="Liu Y."/>
            <person name="Dai S."/>
            <person name="Zhou R."/>
        </authorList>
    </citation>
    <scope>NUCLEOTIDE SEQUENCE [LARGE SCALE GENOMIC DNA]</scope>
</reference>
<protein>
    <submittedName>
        <fullName evidence="1">Uncharacterized protein</fullName>
    </submittedName>
</protein>
<proteinExistence type="predicted"/>
<dbReference type="EMBL" id="CM042881">
    <property type="protein sequence ID" value="KAI4386208.1"/>
    <property type="molecule type" value="Genomic_DNA"/>
</dbReference>
<comment type="caution">
    <text evidence="1">The sequence shown here is derived from an EMBL/GenBank/DDBJ whole genome shotgun (WGS) entry which is preliminary data.</text>
</comment>
<organism evidence="1 2">
    <name type="scientific">Melastoma candidum</name>
    <dbReference type="NCBI Taxonomy" id="119954"/>
    <lineage>
        <taxon>Eukaryota</taxon>
        <taxon>Viridiplantae</taxon>
        <taxon>Streptophyta</taxon>
        <taxon>Embryophyta</taxon>
        <taxon>Tracheophyta</taxon>
        <taxon>Spermatophyta</taxon>
        <taxon>Magnoliopsida</taxon>
        <taxon>eudicotyledons</taxon>
        <taxon>Gunneridae</taxon>
        <taxon>Pentapetalae</taxon>
        <taxon>rosids</taxon>
        <taxon>malvids</taxon>
        <taxon>Myrtales</taxon>
        <taxon>Melastomataceae</taxon>
        <taxon>Melastomatoideae</taxon>
        <taxon>Melastomateae</taxon>
        <taxon>Melastoma</taxon>
    </lineage>
</organism>
<keyword evidence="2" id="KW-1185">Reference proteome</keyword>